<protein>
    <submittedName>
        <fullName evidence="2">Uncharacterized protein</fullName>
    </submittedName>
</protein>
<keyword evidence="3" id="KW-1185">Reference proteome</keyword>
<dbReference type="Proteomes" id="UP001473302">
    <property type="component" value="Unassembled WGS sequence"/>
</dbReference>
<organism evidence="2 3">
    <name type="scientific">Mucor flavus</name>
    <dbReference type="NCBI Taxonomy" id="439312"/>
    <lineage>
        <taxon>Eukaryota</taxon>
        <taxon>Fungi</taxon>
        <taxon>Fungi incertae sedis</taxon>
        <taxon>Mucoromycota</taxon>
        <taxon>Mucoromycotina</taxon>
        <taxon>Mucoromycetes</taxon>
        <taxon>Mucorales</taxon>
        <taxon>Mucorineae</taxon>
        <taxon>Mucoraceae</taxon>
        <taxon>Mucor</taxon>
    </lineage>
</organism>
<gene>
    <name evidence="2" type="ORF">MFLAVUS_000249</name>
</gene>
<feature type="compositionally biased region" description="Acidic residues" evidence="1">
    <location>
        <begin position="62"/>
        <end position="77"/>
    </location>
</feature>
<accession>A0ABP9YJ65</accession>
<reference evidence="2 3" key="1">
    <citation type="submission" date="2024-04" db="EMBL/GenBank/DDBJ databases">
        <title>genome sequences of Mucor flavus KT1a and Helicostylum pulchrum KT1b strains isolated from the surface of a dry-aged beef.</title>
        <authorList>
            <person name="Toyotome T."/>
            <person name="Hosono M."/>
            <person name="Torimaru M."/>
            <person name="Fukuda K."/>
            <person name="Mikami N."/>
        </authorList>
    </citation>
    <scope>NUCLEOTIDE SEQUENCE [LARGE SCALE GENOMIC DNA]</scope>
    <source>
        <strain evidence="2 3">KT1a</strain>
    </source>
</reference>
<evidence type="ECO:0000313" key="2">
    <source>
        <dbReference type="EMBL" id="GAA5806901.1"/>
    </source>
</evidence>
<proteinExistence type="predicted"/>
<comment type="caution">
    <text evidence="2">The sequence shown here is derived from an EMBL/GenBank/DDBJ whole genome shotgun (WGS) entry which is preliminary data.</text>
</comment>
<sequence length="77" mass="8972">MFSVFDTVLDVVLYEDNPTSSWFTRNGYVVVARDLFYSEDYPLRQRVYATWMQLNDPVPNDVDSDQEESSDCDVCSD</sequence>
<dbReference type="EMBL" id="BAABUK010000002">
    <property type="protein sequence ID" value="GAA5806901.1"/>
    <property type="molecule type" value="Genomic_DNA"/>
</dbReference>
<name>A0ABP9YJ65_9FUNG</name>
<evidence type="ECO:0000313" key="3">
    <source>
        <dbReference type="Proteomes" id="UP001473302"/>
    </source>
</evidence>
<feature type="region of interest" description="Disordered" evidence="1">
    <location>
        <begin position="58"/>
        <end position="77"/>
    </location>
</feature>
<evidence type="ECO:0000256" key="1">
    <source>
        <dbReference type="SAM" id="MobiDB-lite"/>
    </source>
</evidence>